<comment type="caution">
    <text evidence="1">The sequence shown here is derived from an EMBL/GenBank/DDBJ whole genome shotgun (WGS) entry which is preliminary data.</text>
</comment>
<evidence type="ECO:0000313" key="1">
    <source>
        <dbReference type="EMBL" id="RRT64572.1"/>
    </source>
</evidence>
<dbReference type="AlphaFoldDB" id="A0A426ZKP5"/>
<evidence type="ECO:0000313" key="2">
    <source>
        <dbReference type="Proteomes" id="UP000287651"/>
    </source>
</evidence>
<accession>A0A426ZKP5</accession>
<dbReference type="Proteomes" id="UP000287651">
    <property type="component" value="Unassembled WGS sequence"/>
</dbReference>
<gene>
    <name evidence="1" type="ORF">B296_00028932</name>
</gene>
<proteinExistence type="predicted"/>
<protein>
    <submittedName>
        <fullName evidence="1">Uncharacterized protein</fullName>
    </submittedName>
</protein>
<organism evidence="1 2">
    <name type="scientific">Ensete ventricosum</name>
    <name type="common">Abyssinian banana</name>
    <name type="synonym">Musa ensete</name>
    <dbReference type="NCBI Taxonomy" id="4639"/>
    <lineage>
        <taxon>Eukaryota</taxon>
        <taxon>Viridiplantae</taxon>
        <taxon>Streptophyta</taxon>
        <taxon>Embryophyta</taxon>
        <taxon>Tracheophyta</taxon>
        <taxon>Spermatophyta</taxon>
        <taxon>Magnoliopsida</taxon>
        <taxon>Liliopsida</taxon>
        <taxon>Zingiberales</taxon>
        <taxon>Musaceae</taxon>
        <taxon>Ensete</taxon>
    </lineage>
</organism>
<name>A0A426ZKP5_ENSVE</name>
<reference evidence="1 2" key="1">
    <citation type="journal article" date="2014" name="Agronomy (Basel)">
        <title>A Draft Genome Sequence for Ensete ventricosum, the Drought-Tolerant Tree Against Hunger.</title>
        <authorList>
            <person name="Harrison J."/>
            <person name="Moore K.A."/>
            <person name="Paszkiewicz K."/>
            <person name="Jones T."/>
            <person name="Grant M."/>
            <person name="Ambacheew D."/>
            <person name="Muzemil S."/>
            <person name="Studholme D.J."/>
        </authorList>
    </citation>
    <scope>NUCLEOTIDE SEQUENCE [LARGE SCALE GENOMIC DNA]</scope>
</reference>
<sequence>MLPVCGIAYVGAVTACTQRCKHASPLVRRPLHTVASTGGIATSSRPCTLPTHRWLPPPIGNLPMGVTLITKSAHHTTSPSAASDATRIRRTILRDSILSLTV</sequence>
<dbReference type="EMBL" id="AMZH03006140">
    <property type="protein sequence ID" value="RRT64572.1"/>
    <property type="molecule type" value="Genomic_DNA"/>
</dbReference>